<reference evidence="1 2" key="1">
    <citation type="submission" date="2019-06" db="EMBL/GenBank/DDBJ databases">
        <title>Genome Sequence of the Brown Rot Fungal Pathogen Monilinia fructicola.</title>
        <authorList>
            <person name="De Miccolis Angelini R.M."/>
            <person name="Landi L."/>
            <person name="Abate D."/>
            <person name="Pollastro S."/>
            <person name="Romanazzi G."/>
            <person name="Faretra F."/>
        </authorList>
    </citation>
    <scope>NUCLEOTIDE SEQUENCE [LARGE SCALE GENOMIC DNA]</scope>
    <source>
        <strain evidence="1 2">Mfrc123</strain>
    </source>
</reference>
<accession>A0A5M9JPF5</accession>
<comment type="caution">
    <text evidence="1">The sequence shown here is derived from an EMBL/GenBank/DDBJ whole genome shotgun (WGS) entry which is preliminary data.</text>
</comment>
<organism evidence="1 2">
    <name type="scientific">Monilinia fructicola</name>
    <name type="common">Brown rot fungus</name>
    <name type="synonym">Ciboria fructicola</name>
    <dbReference type="NCBI Taxonomy" id="38448"/>
    <lineage>
        <taxon>Eukaryota</taxon>
        <taxon>Fungi</taxon>
        <taxon>Dikarya</taxon>
        <taxon>Ascomycota</taxon>
        <taxon>Pezizomycotina</taxon>
        <taxon>Leotiomycetes</taxon>
        <taxon>Helotiales</taxon>
        <taxon>Sclerotiniaceae</taxon>
        <taxon>Monilinia</taxon>
    </lineage>
</organism>
<sequence>MVQSKYQIFNFKTKYNWVHISKMIEESHFIIILYRLHNTCYKSNSQRVAKDISLNSFKIEILSIIPSFHLTYTHMRMKTRVLNRNLESHEFIPESLWILRFVRGTI</sequence>
<evidence type="ECO:0000313" key="1">
    <source>
        <dbReference type="EMBL" id="KAA8571141.1"/>
    </source>
</evidence>
<dbReference type="AlphaFoldDB" id="A0A5M9JPF5"/>
<name>A0A5M9JPF5_MONFR</name>
<dbReference type="Proteomes" id="UP000322873">
    <property type="component" value="Unassembled WGS sequence"/>
</dbReference>
<proteinExistence type="predicted"/>
<protein>
    <submittedName>
        <fullName evidence="1">Uncharacterized protein</fullName>
    </submittedName>
</protein>
<dbReference type="EMBL" id="VICG01000006">
    <property type="protein sequence ID" value="KAA8571141.1"/>
    <property type="molecule type" value="Genomic_DNA"/>
</dbReference>
<keyword evidence="2" id="KW-1185">Reference proteome</keyword>
<evidence type="ECO:0000313" key="2">
    <source>
        <dbReference type="Proteomes" id="UP000322873"/>
    </source>
</evidence>
<gene>
    <name evidence="1" type="ORF">EYC84_000486</name>
</gene>